<comment type="caution">
    <text evidence="9">The sequence shown here is derived from an EMBL/GenBank/DDBJ whole genome shotgun (WGS) entry which is preliminary data.</text>
</comment>
<proteinExistence type="inferred from homology"/>
<dbReference type="AlphaFoldDB" id="A0A8J5EWW9"/>
<evidence type="ECO:0000313" key="10">
    <source>
        <dbReference type="Proteomes" id="UP000734854"/>
    </source>
</evidence>
<evidence type="ECO:0000259" key="7">
    <source>
        <dbReference type="Pfam" id="PF04824"/>
    </source>
</evidence>
<evidence type="ECO:0000259" key="8">
    <source>
        <dbReference type="Pfam" id="PF04825"/>
    </source>
</evidence>
<dbReference type="GO" id="GO:1990414">
    <property type="term" value="P:replication-born double-strand break repair via sister chromatid exchange"/>
    <property type="evidence" value="ECO:0007669"/>
    <property type="project" value="TreeGrafter"/>
</dbReference>
<dbReference type="Pfam" id="PF04824">
    <property type="entry name" value="Rad21_Rec8"/>
    <property type="match status" value="1"/>
</dbReference>
<keyword evidence="4" id="KW-0159">Chromosome partition</keyword>
<keyword evidence="3" id="KW-0132">Cell division</keyword>
<evidence type="ECO:0000256" key="2">
    <source>
        <dbReference type="ARBA" id="ARBA00009870"/>
    </source>
</evidence>
<organism evidence="9 10">
    <name type="scientific">Zingiber officinale</name>
    <name type="common">Ginger</name>
    <name type="synonym">Amomum zingiber</name>
    <dbReference type="NCBI Taxonomy" id="94328"/>
    <lineage>
        <taxon>Eukaryota</taxon>
        <taxon>Viridiplantae</taxon>
        <taxon>Streptophyta</taxon>
        <taxon>Embryophyta</taxon>
        <taxon>Tracheophyta</taxon>
        <taxon>Spermatophyta</taxon>
        <taxon>Magnoliopsida</taxon>
        <taxon>Liliopsida</taxon>
        <taxon>Zingiberales</taxon>
        <taxon>Zingiberaceae</taxon>
        <taxon>Zingiber</taxon>
    </lineage>
</organism>
<gene>
    <name evidence="9" type="ORF">ZIOFF_065250</name>
</gene>
<dbReference type="EMBL" id="JACMSC010000018">
    <property type="protein sequence ID" value="KAG6476015.1"/>
    <property type="molecule type" value="Genomic_DNA"/>
</dbReference>
<feature type="domain" description="Rad21/Rec8-like protein C-terminal eukaryotic" evidence="7">
    <location>
        <begin position="622"/>
        <end position="673"/>
    </location>
</feature>
<keyword evidence="5" id="KW-0539">Nucleus</keyword>
<evidence type="ECO:0000256" key="1">
    <source>
        <dbReference type="ARBA" id="ARBA00004123"/>
    </source>
</evidence>
<sequence length="679" mass="76362">MFYSHSLLAKKSPLGMVWIAAHLQKMKKTQVDGVDIRSSAEEIMYPRAPIALRLSGHLLVGLVRIYSWKVNYLFQDCNKMLTNIRVTVASIQVNLPANADKAPFESITLPETFDLDALELDDSINPTDGLDNHQKDYEQITLAGEASVGQDQYVAFFIDKDNSINSSIQPEIRNDAEPMEEDVLPPFDGGLDAIVSPALNSASFDGLVSNNHGNDSFQTFDVNNNIQEFQEIEVMRQNNLELENQLELDNTSNGVELHDHSTSVAKRKHSLDPILEDILVSGEEPLPSTSHAKSPMSTFDSNIANREISSGQALPYLELELQPSPPVRELKRKRRMKIHSYDEKIVLANADMKKQLEDTTKFVCKRRKLPCSALYLYKYHGNRLNDKVLHEPLLSGMCSYLQEVFSRSFPLHSNNSSHMEVSSELANELSHVTSKDLQKEPEQQNNLDGEIERHCDRNMEPEQQDKMNAIPENSRFDMHTDIEPEQQVELNLIPENPRFDMHTGATINETIQSPYGGVDMTPFSTTIEGSTRDFDKTFDTEILPTVESFARTEATSYATGASLFSLEEEPLQNSMPTIPSVLLSGEEVSYKENEAGTLSARTRAVAQFLKNQSPSQSQDKEHGVLSLNDILEGKTRRRCAQMFFESLVLKTYGFVDVQQEEAYGDIVISPTPALFATKF</sequence>
<reference evidence="9 10" key="1">
    <citation type="submission" date="2020-08" db="EMBL/GenBank/DDBJ databases">
        <title>Plant Genome Project.</title>
        <authorList>
            <person name="Zhang R.-G."/>
        </authorList>
    </citation>
    <scope>NUCLEOTIDE SEQUENCE [LARGE SCALE GENOMIC DNA]</scope>
    <source>
        <tissue evidence="9">Rhizome</tissue>
    </source>
</reference>
<dbReference type="InterPro" id="IPR006910">
    <property type="entry name" value="Rad21_Rec8_N"/>
</dbReference>
<dbReference type="Pfam" id="PF04825">
    <property type="entry name" value="Rad21_Rec8_N"/>
    <property type="match status" value="1"/>
</dbReference>
<dbReference type="Gene3D" id="1.10.10.580">
    <property type="entry name" value="Structural maintenance of chromosome 1. Chain E"/>
    <property type="match status" value="1"/>
</dbReference>
<comment type="subcellular location">
    <subcellularLocation>
        <location evidence="1">Nucleus</location>
    </subcellularLocation>
</comment>
<keyword evidence="10" id="KW-1185">Reference proteome</keyword>
<dbReference type="PANTHER" id="PTHR12585">
    <property type="entry name" value="SCC1 / RAD21 FAMILY MEMBER"/>
    <property type="match status" value="1"/>
</dbReference>
<feature type="domain" description="Rad21/Rec8-like protein N-terminal" evidence="8">
    <location>
        <begin position="1"/>
        <end position="99"/>
    </location>
</feature>
<dbReference type="GO" id="GO:0007059">
    <property type="term" value="P:chromosome segregation"/>
    <property type="evidence" value="ECO:0007669"/>
    <property type="project" value="UniProtKB-KW"/>
</dbReference>
<dbReference type="GO" id="GO:0003682">
    <property type="term" value="F:chromatin binding"/>
    <property type="evidence" value="ECO:0007669"/>
    <property type="project" value="TreeGrafter"/>
</dbReference>
<keyword evidence="3" id="KW-0498">Mitosis</keyword>
<dbReference type="GO" id="GO:0007062">
    <property type="term" value="P:sister chromatid cohesion"/>
    <property type="evidence" value="ECO:0007669"/>
    <property type="project" value="InterPro"/>
</dbReference>
<dbReference type="InterPro" id="IPR023093">
    <property type="entry name" value="ScpA-like_C"/>
</dbReference>
<dbReference type="GO" id="GO:0008278">
    <property type="term" value="C:cohesin complex"/>
    <property type="evidence" value="ECO:0007669"/>
    <property type="project" value="InterPro"/>
</dbReference>
<evidence type="ECO:0000256" key="5">
    <source>
        <dbReference type="ARBA" id="ARBA00023242"/>
    </source>
</evidence>
<dbReference type="CDD" id="cd21793">
    <property type="entry name" value="Rad21_Rec8_M_AtSYN1-like"/>
    <property type="match status" value="1"/>
</dbReference>
<dbReference type="FunFam" id="1.10.10.580:FF:000002">
    <property type="entry name" value="Sister chromatid cohesion 1 protein 4"/>
    <property type="match status" value="1"/>
</dbReference>
<dbReference type="InterPro" id="IPR006909">
    <property type="entry name" value="Rad21/Rec8_C_eu"/>
</dbReference>
<dbReference type="SUPFAM" id="SSF46785">
    <property type="entry name" value="Winged helix' DNA-binding domain"/>
    <property type="match status" value="1"/>
</dbReference>
<evidence type="ECO:0000256" key="6">
    <source>
        <dbReference type="ARBA" id="ARBA00064543"/>
    </source>
</evidence>
<protein>
    <submittedName>
        <fullName evidence="9">Uncharacterized protein</fullName>
    </submittedName>
</protein>
<name>A0A8J5EWW9_ZINOF</name>
<dbReference type="GO" id="GO:0005634">
    <property type="term" value="C:nucleus"/>
    <property type="evidence" value="ECO:0007669"/>
    <property type="project" value="UniProtKB-SubCell"/>
</dbReference>
<evidence type="ECO:0000256" key="4">
    <source>
        <dbReference type="ARBA" id="ARBA00022829"/>
    </source>
</evidence>
<dbReference type="InterPro" id="IPR036390">
    <property type="entry name" value="WH_DNA-bd_sf"/>
</dbReference>
<keyword evidence="3" id="KW-0131">Cell cycle</keyword>
<evidence type="ECO:0000256" key="3">
    <source>
        <dbReference type="ARBA" id="ARBA00022776"/>
    </source>
</evidence>
<comment type="similarity">
    <text evidence="2">Belongs to the rad21 family.</text>
</comment>
<comment type="subunit">
    <text evidence="6">Component of the cohesin complex.</text>
</comment>
<accession>A0A8J5EWW9</accession>
<dbReference type="Proteomes" id="UP000734854">
    <property type="component" value="Unassembled WGS sequence"/>
</dbReference>
<dbReference type="InterPro" id="IPR039781">
    <property type="entry name" value="Rad21/Rec8-like"/>
</dbReference>
<evidence type="ECO:0000313" key="9">
    <source>
        <dbReference type="EMBL" id="KAG6476015.1"/>
    </source>
</evidence>
<dbReference type="PANTHER" id="PTHR12585:SF55">
    <property type="entry name" value="SISTER CHROMATID COHESION 1 PROTEIN 3"/>
    <property type="match status" value="1"/>
</dbReference>